<comment type="caution">
    <text evidence="1">The sequence shown here is derived from an EMBL/GenBank/DDBJ whole genome shotgun (WGS) entry which is preliminary data.</text>
</comment>
<dbReference type="EMBL" id="BGZK01000324">
    <property type="protein sequence ID" value="GBP36859.1"/>
    <property type="molecule type" value="Genomic_DNA"/>
</dbReference>
<gene>
    <name evidence="1" type="ORF">EVAR_96106_1</name>
</gene>
<name>A0A4C1VE25_EUMVA</name>
<sequence length="389" mass="45356">MQWRCDRCAVCVVSLKDRSRNSDVRKRRVLVGIAREFLLGLVPDSPIVYWRDKFSYLEIRSSRLDYGDEFRHPSHLVPRRSETSPGKVDVQRDGYENVLGEFEDERVNKNGDCLLALCQKFNLCVTNTMFDHRRIQLYTWRRGEDKKHDRLYIVGDRLTSKVVNKTVYRGINVGIDPFLVVCQIRALCQRWRHHAKMVTTVLERIKVGKLQNQNVKDEVVSQGSCVASPWLFDLFRDRCFYDFKECELRLMMDKLSVICLLCGDDRAILAPLAYELQEMVTKINDFVKKRDIAVNIKIVQNLATVREELSHISTLGGNSLLFPTLYVSSIASRRTKSLRRIHIGWRRESVCEMTRALYNIFRSLRSAPLRCSPYWKMHSEAIVGRSAVR</sequence>
<accession>A0A4C1VE25</accession>
<proteinExistence type="predicted"/>
<dbReference type="Proteomes" id="UP000299102">
    <property type="component" value="Unassembled WGS sequence"/>
</dbReference>
<evidence type="ECO:0000313" key="2">
    <source>
        <dbReference type="Proteomes" id="UP000299102"/>
    </source>
</evidence>
<evidence type="ECO:0000313" key="1">
    <source>
        <dbReference type="EMBL" id="GBP36859.1"/>
    </source>
</evidence>
<reference evidence="1 2" key="1">
    <citation type="journal article" date="2019" name="Commun. Biol.">
        <title>The bagworm genome reveals a unique fibroin gene that provides high tensile strength.</title>
        <authorList>
            <person name="Kono N."/>
            <person name="Nakamura H."/>
            <person name="Ohtoshi R."/>
            <person name="Tomita M."/>
            <person name="Numata K."/>
            <person name="Arakawa K."/>
        </authorList>
    </citation>
    <scope>NUCLEOTIDE SEQUENCE [LARGE SCALE GENOMIC DNA]</scope>
</reference>
<protein>
    <submittedName>
        <fullName evidence="1">Uncharacterized protein</fullName>
    </submittedName>
</protein>
<keyword evidence="2" id="KW-1185">Reference proteome</keyword>
<organism evidence="1 2">
    <name type="scientific">Eumeta variegata</name>
    <name type="common">Bagworm moth</name>
    <name type="synonym">Eumeta japonica</name>
    <dbReference type="NCBI Taxonomy" id="151549"/>
    <lineage>
        <taxon>Eukaryota</taxon>
        <taxon>Metazoa</taxon>
        <taxon>Ecdysozoa</taxon>
        <taxon>Arthropoda</taxon>
        <taxon>Hexapoda</taxon>
        <taxon>Insecta</taxon>
        <taxon>Pterygota</taxon>
        <taxon>Neoptera</taxon>
        <taxon>Endopterygota</taxon>
        <taxon>Lepidoptera</taxon>
        <taxon>Glossata</taxon>
        <taxon>Ditrysia</taxon>
        <taxon>Tineoidea</taxon>
        <taxon>Psychidae</taxon>
        <taxon>Oiketicinae</taxon>
        <taxon>Eumeta</taxon>
    </lineage>
</organism>
<dbReference type="OrthoDB" id="418748at2759"/>
<dbReference type="AlphaFoldDB" id="A0A4C1VE25"/>